<keyword evidence="1" id="KW-0812">Transmembrane</keyword>
<protein>
    <submittedName>
        <fullName evidence="2">Uncharacterized protein</fullName>
    </submittedName>
</protein>
<keyword evidence="1" id="KW-1133">Transmembrane helix</keyword>
<evidence type="ECO:0000313" key="2">
    <source>
        <dbReference type="EMBL" id="HFZ09415.1"/>
    </source>
</evidence>
<feature type="transmembrane region" description="Helical" evidence="1">
    <location>
        <begin position="43"/>
        <end position="65"/>
    </location>
</feature>
<comment type="caution">
    <text evidence="2">The sequence shown here is derived from an EMBL/GenBank/DDBJ whole genome shotgun (WGS) entry which is preliminary data.</text>
</comment>
<proteinExistence type="predicted"/>
<gene>
    <name evidence="2" type="ORF">ENV41_04730</name>
</gene>
<evidence type="ECO:0000256" key="1">
    <source>
        <dbReference type="SAM" id="Phobius"/>
    </source>
</evidence>
<keyword evidence="1" id="KW-0472">Membrane</keyword>
<feature type="transmembrane region" description="Helical" evidence="1">
    <location>
        <begin position="6"/>
        <end position="31"/>
    </location>
</feature>
<dbReference type="EMBL" id="DTGG01000145">
    <property type="protein sequence ID" value="HFZ09415.1"/>
    <property type="molecule type" value="Genomic_DNA"/>
</dbReference>
<organism evidence="2">
    <name type="scientific">candidate division CPR3 bacterium</name>
    <dbReference type="NCBI Taxonomy" id="2268181"/>
    <lineage>
        <taxon>Bacteria</taxon>
        <taxon>Bacteria division CPR3</taxon>
    </lineage>
</organism>
<name>A0A7V3JAR0_UNCC3</name>
<accession>A0A7V3JAR0</accession>
<reference evidence="2" key="1">
    <citation type="journal article" date="2020" name="mSystems">
        <title>Genome- and Community-Level Interaction Insights into Carbon Utilization and Element Cycling Functions of Hydrothermarchaeota in Hydrothermal Sediment.</title>
        <authorList>
            <person name="Zhou Z."/>
            <person name="Liu Y."/>
            <person name="Xu W."/>
            <person name="Pan J."/>
            <person name="Luo Z.H."/>
            <person name="Li M."/>
        </authorList>
    </citation>
    <scope>NUCLEOTIDE SEQUENCE [LARGE SCALE GENOMIC DNA]</scope>
    <source>
        <strain evidence="2">SpSt-757</strain>
    </source>
</reference>
<sequence length="96" mass="10817">MKNTLLKIIAFGFLIIGLLVGFAIIALGVLINLLIPEAKLGKMIFLDFFIFLFGCFVILGGFALFEFFQSLIVVEEELKQIEEDVEEIKEAEEKNS</sequence>
<dbReference type="AlphaFoldDB" id="A0A7V3JAR0"/>